<feature type="region of interest" description="Disordered" evidence="3">
    <location>
        <begin position="221"/>
        <end position="322"/>
    </location>
</feature>
<dbReference type="FunFam" id="1.10.20.10:FF:000043">
    <property type="entry name" value="Histone H2B"/>
    <property type="match status" value="1"/>
</dbReference>
<feature type="compositionally biased region" description="Pro residues" evidence="3">
    <location>
        <begin position="9"/>
        <end position="21"/>
    </location>
</feature>
<dbReference type="CDD" id="cd22910">
    <property type="entry name" value="HFD_H2B"/>
    <property type="match status" value="1"/>
</dbReference>
<feature type="compositionally biased region" description="Basic residues" evidence="3">
    <location>
        <begin position="36"/>
        <end position="51"/>
    </location>
</feature>
<comment type="caution">
    <text evidence="5">The sequence shown here is derived from an EMBL/GenBank/DDBJ whole genome shotgun (WGS) entry which is preliminary data.</text>
</comment>
<dbReference type="OrthoDB" id="1166527at2759"/>
<dbReference type="PANTHER" id="PTHR23428">
    <property type="entry name" value="HISTONE H2B"/>
    <property type="match status" value="1"/>
</dbReference>
<feature type="region of interest" description="Disordered" evidence="3">
    <location>
        <begin position="1"/>
        <end position="53"/>
    </location>
</feature>
<proteinExistence type="inferred from homology"/>
<dbReference type="GO" id="GO:0005634">
    <property type="term" value="C:nucleus"/>
    <property type="evidence" value="ECO:0007669"/>
    <property type="project" value="UniProtKB-ARBA"/>
</dbReference>
<gene>
    <name evidence="5" type="ORF">FOL47_010547</name>
</gene>
<feature type="region of interest" description="Disordered" evidence="3">
    <location>
        <begin position="344"/>
        <end position="411"/>
    </location>
</feature>
<evidence type="ECO:0000313" key="5">
    <source>
        <dbReference type="EMBL" id="KAF4653411.1"/>
    </source>
</evidence>
<evidence type="ECO:0000259" key="4">
    <source>
        <dbReference type="Pfam" id="PF00125"/>
    </source>
</evidence>
<dbReference type="InterPro" id="IPR000558">
    <property type="entry name" value="Histone_H2B"/>
</dbReference>
<dbReference type="GO" id="GO:0003677">
    <property type="term" value="F:DNA binding"/>
    <property type="evidence" value="ECO:0007669"/>
    <property type="project" value="InterPro"/>
</dbReference>
<dbReference type="GO" id="GO:0000786">
    <property type="term" value="C:nucleosome"/>
    <property type="evidence" value="ECO:0007669"/>
    <property type="project" value="InterPro"/>
</dbReference>
<feature type="compositionally biased region" description="Low complexity" evidence="3">
    <location>
        <begin position="305"/>
        <end position="318"/>
    </location>
</feature>
<feature type="compositionally biased region" description="Basic and acidic residues" evidence="3">
    <location>
        <begin position="236"/>
        <end position="273"/>
    </location>
</feature>
<name>A0A7J6L3P7_PERCH</name>
<feature type="compositionally biased region" description="Basic residues" evidence="3">
    <location>
        <begin position="226"/>
        <end position="235"/>
    </location>
</feature>
<dbReference type="AlphaFoldDB" id="A0A7J6L3P7"/>
<sequence>MAPKKKAIAPPPAAAATPPPASVHAPMSETQGSASPKKRGRRPGEKRRRRHTETYNTYIFRVLKQVHPNTGISKKSMMIMNSFVNDTFERIVSEAAKLCKYSTKGTLSSREIQTAIRLVLPGELAKHAVLAFDRDRIRTARGEKGATLPLTINGVEDVEKCRAEVEALRTEIQRKSEEIQAAKTSYAELHKHIEDEEREKLRPPVHGLIERYASVRRKEIAQATAGRRRTLSRHSKPIDEVTEDKLKEPRPTKGELSKSQEPEESNQKVKGAELPEASSEKACQAATQTASKKHRKKHARRRSGARSSSESDVSSYSGRRPREYQAAPLLGLYPPMVPLVIPYPYPTVGHVWSPPATATPPPVAPSSVAAPTEPPRKGVQEAPRQEPAPQVEQQSPVASNEALSRRPLENQ</sequence>
<evidence type="ECO:0000256" key="1">
    <source>
        <dbReference type="ARBA" id="ARBA00006846"/>
    </source>
</evidence>
<dbReference type="GO" id="GO:0046982">
    <property type="term" value="F:protein heterodimerization activity"/>
    <property type="evidence" value="ECO:0007669"/>
    <property type="project" value="InterPro"/>
</dbReference>
<feature type="domain" description="Core Histone H2A/H2B/H3" evidence="4">
    <location>
        <begin position="45"/>
        <end position="118"/>
    </location>
</feature>
<dbReference type="SUPFAM" id="SSF47113">
    <property type="entry name" value="Histone-fold"/>
    <property type="match status" value="1"/>
</dbReference>
<dbReference type="SMART" id="SM00427">
    <property type="entry name" value="H2B"/>
    <property type="match status" value="1"/>
</dbReference>
<dbReference type="PRINTS" id="PR00621">
    <property type="entry name" value="HISTONEH2B"/>
</dbReference>
<dbReference type="Proteomes" id="UP000591131">
    <property type="component" value="Unassembled WGS sequence"/>
</dbReference>
<evidence type="ECO:0000256" key="3">
    <source>
        <dbReference type="SAM" id="MobiDB-lite"/>
    </source>
</evidence>
<dbReference type="InterPro" id="IPR007125">
    <property type="entry name" value="H2A/H2B/H3"/>
</dbReference>
<feature type="coiled-coil region" evidence="2">
    <location>
        <begin position="158"/>
        <end position="199"/>
    </location>
</feature>
<accession>A0A7J6L3P7</accession>
<evidence type="ECO:0000256" key="2">
    <source>
        <dbReference type="SAM" id="Coils"/>
    </source>
</evidence>
<dbReference type="EMBL" id="JAAPAO010000823">
    <property type="protein sequence ID" value="KAF4653411.1"/>
    <property type="molecule type" value="Genomic_DNA"/>
</dbReference>
<dbReference type="InterPro" id="IPR009072">
    <property type="entry name" value="Histone-fold"/>
</dbReference>
<comment type="similarity">
    <text evidence="1">Belongs to the histone H2B family.</text>
</comment>
<feature type="compositionally biased region" description="Polar residues" evidence="3">
    <location>
        <begin position="391"/>
        <end position="402"/>
    </location>
</feature>
<keyword evidence="2" id="KW-0175">Coiled coil</keyword>
<organism evidence="5 6">
    <name type="scientific">Perkinsus chesapeaki</name>
    <name type="common">Clam parasite</name>
    <name type="synonym">Perkinsus andrewsi</name>
    <dbReference type="NCBI Taxonomy" id="330153"/>
    <lineage>
        <taxon>Eukaryota</taxon>
        <taxon>Sar</taxon>
        <taxon>Alveolata</taxon>
        <taxon>Perkinsozoa</taxon>
        <taxon>Perkinsea</taxon>
        <taxon>Perkinsida</taxon>
        <taxon>Perkinsidae</taxon>
        <taxon>Perkinsus</taxon>
    </lineage>
</organism>
<protein>
    <recommendedName>
        <fullName evidence="4">Core Histone H2A/H2B/H3 domain-containing protein</fullName>
    </recommendedName>
</protein>
<dbReference type="Pfam" id="PF00125">
    <property type="entry name" value="Histone"/>
    <property type="match status" value="1"/>
</dbReference>
<keyword evidence="6" id="KW-1185">Reference proteome</keyword>
<feature type="compositionally biased region" description="Basic residues" evidence="3">
    <location>
        <begin position="291"/>
        <end position="304"/>
    </location>
</feature>
<evidence type="ECO:0000313" key="6">
    <source>
        <dbReference type="Proteomes" id="UP000591131"/>
    </source>
</evidence>
<reference evidence="5 6" key="1">
    <citation type="submission" date="2020-04" db="EMBL/GenBank/DDBJ databases">
        <title>Perkinsus chesapeaki whole genome sequence.</title>
        <authorList>
            <person name="Bogema D.R."/>
        </authorList>
    </citation>
    <scope>NUCLEOTIDE SEQUENCE [LARGE SCALE GENOMIC DNA]</scope>
    <source>
        <strain evidence="5">ATCC PRA-425</strain>
    </source>
</reference>
<dbReference type="GO" id="GO:0030527">
    <property type="term" value="F:structural constituent of chromatin"/>
    <property type="evidence" value="ECO:0007669"/>
    <property type="project" value="InterPro"/>
</dbReference>
<dbReference type="Gene3D" id="1.10.20.10">
    <property type="entry name" value="Histone, subunit A"/>
    <property type="match status" value="1"/>
</dbReference>